<dbReference type="PANTHER" id="PTHR12304:SF4">
    <property type="entry name" value="URIDINE NUCLEOSIDASE"/>
    <property type="match status" value="1"/>
</dbReference>
<dbReference type="EMBL" id="BAAAGX010000014">
    <property type="protein sequence ID" value="GAA0246421.1"/>
    <property type="molecule type" value="Genomic_DNA"/>
</dbReference>
<proteinExistence type="predicted"/>
<dbReference type="RefSeq" id="WP_344649867.1">
    <property type="nucleotide sequence ID" value="NZ_BAAAGX010000014.1"/>
</dbReference>
<sequence>MRLLIDTDTASDDAVALVLAARHPGARIAAVTTVAGNVPLAQATRNAAVTLSLAGAADVPLHAGCDRPLLRAPRTAQHVHGDDGMSGVALPAPDVAAGDDHAVDVLLRLAAPDVTLVTLGPLTNVAAALLRDRSLLGRFRHVYCMAGAADAVGNITATAEYNVWADPEAAAIVCEAATPGTVTWIGWDASRLDAVMTPERQARLRGLGTPLAAFADGINAAVDRWALAVTGLAGYDLPDPLAMAVALRPDLVRDAEVVPVRVAVGDEARGQLLVDRRRSAADPNLTLVRRVDGDAFFALLLDACGGA</sequence>
<dbReference type="Pfam" id="PF01156">
    <property type="entry name" value="IU_nuc_hydro"/>
    <property type="match status" value="1"/>
</dbReference>
<keyword evidence="1 4" id="KW-0378">Hydrolase</keyword>
<dbReference type="InterPro" id="IPR023186">
    <property type="entry name" value="IUNH"/>
</dbReference>
<dbReference type="GO" id="GO:0016787">
    <property type="term" value="F:hydrolase activity"/>
    <property type="evidence" value="ECO:0007669"/>
    <property type="project" value="UniProtKB-KW"/>
</dbReference>
<accession>A0ABP3DXT5</accession>
<dbReference type="Gene3D" id="3.90.245.10">
    <property type="entry name" value="Ribonucleoside hydrolase-like"/>
    <property type="match status" value="1"/>
</dbReference>
<keyword evidence="2" id="KW-0326">Glycosidase</keyword>
<evidence type="ECO:0000256" key="1">
    <source>
        <dbReference type="ARBA" id="ARBA00022801"/>
    </source>
</evidence>
<feature type="domain" description="Inosine/uridine-preferring nucleoside hydrolase" evidence="3">
    <location>
        <begin position="3"/>
        <end position="297"/>
    </location>
</feature>
<dbReference type="SUPFAM" id="SSF53590">
    <property type="entry name" value="Nucleoside hydrolase"/>
    <property type="match status" value="1"/>
</dbReference>
<dbReference type="InterPro" id="IPR036452">
    <property type="entry name" value="Ribo_hydro-like"/>
</dbReference>
<dbReference type="InterPro" id="IPR001910">
    <property type="entry name" value="Inosine/uridine_hydrolase_dom"/>
</dbReference>
<dbReference type="Proteomes" id="UP001500967">
    <property type="component" value="Unassembled WGS sequence"/>
</dbReference>
<protein>
    <submittedName>
        <fullName evidence="4">Nucleoside hydrolase</fullName>
    </submittedName>
</protein>
<keyword evidence="5" id="KW-1185">Reference proteome</keyword>
<reference evidence="5" key="1">
    <citation type="journal article" date="2019" name="Int. J. Syst. Evol. Microbiol.">
        <title>The Global Catalogue of Microorganisms (GCM) 10K type strain sequencing project: providing services to taxonomists for standard genome sequencing and annotation.</title>
        <authorList>
            <consortium name="The Broad Institute Genomics Platform"/>
            <consortium name="The Broad Institute Genome Sequencing Center for Infectious Disease"/>
            <person name="Wu L."/>
            <person name="Ma J."/>
        </authorList>
    </citation>
    <scope>NUCLEOTIDE SEQUENCE [LARGE SCALE GENOMIC DNA]</scope>
    <source>
        <strain evidence="5">JCM 10425</strain>
    </source>
</reference>
<dbReference type="InterPro" id="IPR015910">
    <property type="entry name" value="I/U_nuclsd_hydro_CS"/>
</dbReference>
<comment type="caution">
    <text evidence="4">The sequence shown here is derived from an EMBL/GenBank/DDBJ whole genome shotgun (WGS) entry which is preliminary data.</text>
</comment>
<evidence type="ECO:0000259" key="3">
    <source>
        <dbReference type="Pfam" id="PF01156"/>
    </source>
</evidence>
<organism evidence="4 5">
    <name type="scientific">Cryptosporangium japonicum</name>
    <dbReference type="NCBI Taxonomy" id="80872"/>
    <lineage>
        <taxon>Bacteria</taxon>
        <taxon>Bacillati</taxon>
        <taxon>Actinomycetota</taxon>
        <taxon>Actinomycetes</taxon>
        <taxon>Cryptosporangiales</taxon>
        <taxon>Cryptosporangiaceae</taxon>
        <taxon>Cryptosporangium</taxon>
    </lineage>
</organism>
<gene>
    <name evidence="4" type="ORF">GCM10009539_34740</name>
</gene>
<dbReference type="PROSITE" id="PS01247">
    <property type="entry name" value="IUNH"/>
    <property type="match status" value="1"/>
</dbReference>
<evidence type="ECO:0000313" key="4">
    <source>
        <dbReference type="EMBL" id="GAA0246421.1"/>
    </source>
</evidence>
<evidence type="ECO:0000256" key="2">
    <source>
        <dbReference type="ARBA" id="ARBA00023295"/>
    </source>
</evidence>
<name>A0ABP3DXT5_9ACTN</name>
<dbReference type="PANTHER" id="PTHR12304">
    <property type="entry name" value="INOSINE-URIDINE PREFERRING NUCLEOSIDE HYDROLASE"/>
    <property type="match status" value="1"/>
</dbReference>
<evidence type="ECO:0000313" key="5">
    <source>
        <dbReference type="Proteomes" id="UP001500967"/>
    </source>
</evidence>